<sequence>MDTRTRRIIVTGLLVLLVAVVVLGAVIQAVR</sequence>
<accession>A0A1H1RET1</accession>
<dbReference type="EMBL" id="LT629772">
    <property type="protein sequence ID" value="SDS34251.1"/>
    <property type="molecule type" value="Genomic_DNA"/>
</dbReference>
<dbReference type="STRING" id="630515.SAMN04489812_1623"/>
<evidence type="ECO:0000313" key="1">
    <source>
        <dbReference type="EMBL" id="SDS34251.1"/>
    </source>
</evidence>
<dbReference type="AlphaFoldDB" id="A0A1H1RET1"/>
<evidence type="ECO:0000313" key="2">
    <source>
        <dbReference type="Proteomes" id="UP000199103"/>
    </source>
</evidence>
<name>A0A1H1RET1_9ACTN</name>
<protein>
    <submittedName>
        <fullName evidence="1">Uncharacterized protein</fullName>
    </submittedName>
</protein>
<reference evidence="1 2" key="1">
    <citation type="submission" date="2016-10" db="EMBL/GenBank/DDBJ databases">
        <authorList>
            <person name="de Groot N.N."/>
        </authorList>
    </citation>
    <scope>NUCLEOTIDE SEQUENCE [LARGE SCALE GENOMIC DNA]</scope>
    <source>
        <strain evidence="1 2">DSM 21800</strain>
    </source>
</reference>
<keyword evidence="2" id="KW-1185">Reference proteome</keyword>
<gene>
    <name evidence="1" type="ORF">SAMN04489812_1623</name>
</gene>
<organism evidence="1 2">
    <name type="scientific">Microlunatus soli</name>
    <dbReference type="NCBI Taxonomy" id="630515"/>
    <lineage>
        <taxon>Bacteria</taxon>
        <taxon>Bacillati</taxon>
        <taxon>Actinomycetota</taxon>
        <taxon>Actinomycetes</taxon>
        <taxon>Propionibacteriales</taxon>
        <taxon>Propionibacteriaceae</taxon>
        <taxon>Microlunatus</taxon>
    </lineage>
</organism>
<dbReference type="Proteomes" id="UP000199103">
    <property type="component" value="Chromosome I"/>
</dbReference>
<proteinExistence type="predicted"/>